<dbReference type="GO" id="GO:0004124">
    <property type="term" value="F:cysteine synthase activity"/>
    <property type="evidence" value="ECO:0007669"/>
    <property type="project" value="InterPro"/>
</dbReference>
<reference evidence="5" key="1">
    <citation type="journal article" date="2015" name="Nature">
        <title>Complex archaea that bridge the gap between prokaryotes and eukaryotes.</title>
        <authorList>
            <person name="Spang A."/>
            <person name="Saw J.H."/>
            <person name="Jorgensen S.L."/>
            <person name="Zaremba-Niedzwiedzka K."/>
            <person name="Martijn J."/>
            <person name="Lind A.E."/>
            <person name="van Eijk R."/>
            <person name="Schleper C."/>
            <person name="Guy L."/>
            <person name="Ettema T.J."/>
        </authorList>
    </citation>
    <scope>NUCLEOTIDE SEQUENCE</scope>
</reference>
<comment type="caution">
    <text evidence="5">The sequence shown here is derived from an EMBL/GenBank/DDBJ whole genome shotgun (WGS) entry which is preliminary data.</text>
</comment>
<dbReference type="SUPFAM" id="SSF53686">
    <property type="entry name" value="Tryptophan synthase beta subunit-like PLP-dependent enzymes"/>
    <property type="match status" value="1"/>
</dbReference>
<dbReference type="InterPro" id="IPR001926">
    <property type="entry name" value="TrpB-like_PALP"/>
</dbReference>
<dbReference type="NCBIfam" id="TIGR01136">
    <property type="entry name" value="cysKM"/>
    <property type="match status" value="1"/>
</dbReference>
<evidence type="ECO:0000313" key="5">
    <source>
        <dbReference type="EMBL" id="KKL79147.1"/>
    </source>
</evidence>
<dbReference type="Gene3D" id="3.40.50.1100">
    <property type="match status" value="2"/>
</dbReference>
<evidence type="ECO:0000256" key="3">
    <source>
        <dbReference type="ARBA" id="ARBA00022898"/>
    </source>
</evidence>
<proteinExistence type="inferred from homology"/>
<feature type="domain" description="Tryptophan synthase beta chain-like PALP" evidence="4">
    <location>
        <begin position="13"/>
        <end position="287"/>
    </location>
</feature>
<dbReference type="AlphaFoldDB" id="A0A0F9HVJ8"/>
<name>A0A0F9HVJ8_9ZZZZ</name>
<organism evidence="5">
    <name type="scientific">marine sediment metagenome</name>
    <dbReference type="NCBI Taxonomy" id="412755"/>
    <lineage>
        <taxon>unclassified sequences</taxon>
        <taxon>metagenomes</taxon>
        <taxon>ecological metagenomes</taxon>
    </lineage>
</organism>
<dbReference type="EMBL" id="LAZR01023252">
    <property type="protein sequence ID" value="KKL79147.1"/>
    <property type="molecule type" value="Genomic_DNA"/>
</dbReference>
<keyword evidence="3" id="KW-0663">Pyridoxal phosphate</keyword>
<evidence type="ECO:0000256" key="1">
    <source>
        <dbReference type="ARBA" id="ARBA00001933"/>
    </source>
</evidence>
<dbReference type="PANTHER" id="PTHR10314">
    <property type="entry name" value="CYSTATHIONINE BETA-SYNTHASE"/>
    <property type="match status" value="1"/>
</dbReference>
<comment type="similarity">
    <text evidence="2">Belongs to the cysteine synthase/cystathionine beta-synthase family.</text>
</comment>
<dbReference type="InterPro" id="IPR005856">
    <property type="entry name" value="Cys_synth"/>
</dbReference>
<comment type="cofactor">
    <cofactor evidence="1">
        <name>pyridoxal 5'-phosphate</name>
        <dbReference type="ChEBI" id="CHEBI:597326"/>
    </cofactor>
</comment>
<dbReference type="GO" id="GO:0006535">
    <property type="term" value="P:cysteine biosynthetic process from serine"/>
    <property type="evidence" value="ECO:0007669"/>
    <property type="project" value="InterPro"/>
</dbReference>
<dbReference type="Pfam" id="PF00291">
    <property type="entry name" value="PALP"/>
    <property type="match status" value="1"/>
</dbReference>
<gene>
    <name evidence="5" type="ORF">LCGC14_2017760</name>
</gene>
<sequence>MKNLTTATKTIIDTIGNTPLVELKNLNENPSVRVFAKLEGQNPTGSLKDRIALFMLEAAEKSGGLKKGQTILEATSGNTGISLAMLSRLKGYGLKVVMPDNVTKERSQMIQAYGAEIVYSEGEKGTNGAIEMADELAKDGDYYRLDQYSNAANVDAHYKTTGPEILKELETVDYLVAGLGTGGTLMGLGKRLKEHNPDCRSIAIQPYPQAGLSGLRNVGDGFVPAILDFSLIDENVIVKDIDAFKATKKLLEVEGIFAGISSGAAATEAVKLASRIEKGTIVTVFPDSGWKYISQGIWTRPAEDISSEYSGPLW</sequence>
<dbReference type="InterPro" id="IPR050214">
    <property type="entry name" value="Cys_Synth/Cystath_Beta-Synth"/>
</dbReference>
<evidence type="ECO:0000256" key="2">
    <source>
        <dbReference type="ARBA" id="ARBA00007103"/>
    </source>
</evidence>
<dbReference type="InterPro" id="IPR036052">
    <property type="entry name" value="TrpB-like_PALP_sf"/>
</dbReference>
<dbReference type="CDD" id="cd01561">
    <property type="entry name" value="CBS_like"/>
    <property type="match status" value="1"/>
</dbReference>
<evidence type="ECO:0000259" key="4">
    <source>
        <dbReference type="Pfam" id="PF00291"/>
    </source>
</evidence>
<protein>
    <recommendedName>
        <fullName evidence="4">Tryptophan synthase beta chain-like PALP domain-containing protein</fullName>
    </recommendedName>
</protein>
<dbReference type="FunFam" id="3.40.50.1100:FF:000003">
    <property type="entry name" value="Cystathionine beta-synthase"/>
    <property type="match status" value="1"/>
</dbReference>
<accession>A0A0F9HVJ8</accession>